<dbReference type="RefSeq" id="WP_033361774.1">
    <property type="nucleotide sequence ID" value="NZ_CP073767.1"/>
</dbReference>
<dbReference type="Proteomes" id="UP001058003">
    <property type="component" value="Chromosome"/>
</dbReference>
<accession>A0A9Q9IRQ4</accession>
<sequence>MNETVADRTVATGTIAEATTFDDRAVIVPATLPRVDIPVGGVDLVGQFARSIGDPVAWSGGRHDPPAQSRTW</sequence>
<dbReference type="EMBL" id="CP073767">
    <property type="protein sequence ID" value="UWZ58189.1"/>
    <property type="molecule type" value="Genomic_DNA"/>
</dbReference>
<keyword evidence="2" id="KW-1185">Reference proteome</keyword>
<dbReference type="AlphaFoldDB" id="A0A9Q9IRQ4"/>
<reference evidence="1" key="1">
    <citation type="submission" date="2021-04" db="EMBL/GenBank/DDBJ databases">
        <title>Dactylosporangium aurantiacum NRRL B-8018 full assembly.</title>
        <authorList>
            <person name="Hartkoorn R.C."/>
            <person name="Beaudoing E."/>
            <person name="Hot D."/>
        </authorList>
    </citation>
    <scope>NUCLEOTIDE SEQUENCE</scope>
    <source>
        <strain evidence="1">NRRL B-8018</strain>
    </source>
</reference>
<organism evidence="1 2">
    <name type="scientific">Dactylosporangium aurantiacum</name>
    <dbReference type="NCBI Taxonomy" id="35754"/>
    <lineage>
        <taxon>Bacteria</taxon>
        <taxon>Bacillati</taxon>
        <taxon>Actinomycetota</taxon>
        <taxon>Actinomycetes</taxon>
        <taxon>Micromonosporales</taxon>
        <taxon>Micromonosporaceae</taxon>
        <taxon>Dactylosporangium</taxon>
    </lineage>
</organism>
<evidence type="ECO:0000313" key="1">
    <source>
        <dbReference type="EMBL" id="UWZ58189.1"/>
    </source>
</evidence>
<name>A0A9Q9IRQ4_9ACTN</name>
<proteinExistence type="predicted"/>
<dbReference type="KEGG" id="daur:Daura_19660"/>
<dbReference type="OrthoDB" id="5481335at2"/>
<evidence type="ECO:0000313" key="2">
    <source>
        <dbReference type="Proteomes" id="UP001058003"/>
    </source>
</evidence>
<protein>
    <submittedName>
        <fullName evidence="1">Uncharacterized protein</fullName>
    </submittedName>
</protein>
<gene>
    <name evidence="1" type="ORF">Daura_19660</name>
</gene>